<dbReference type="Pfam" id="PF07705">
    <property type="entry name" value="CARDB"/>
    <property type="match status" value="1"/>
</dbReference>
<name>A0A7V5PN97_CALAY</name>
<reference evidence="2" key="1">
    <citation type="journal article" date="2020" name="mSystems">
        <title>Genome- and Community-Level Interaction Insights into Carbon Utilization and Element Cycling Functions of Hydrothermarchaeota in Hydrothermal Sediment.</title>
        <authorList>
            <person name="Zhou Z."/>
            <person name="Liu Y."/>
            <person name="Xu W."/>
            <person name="Pan J."/>
            <person name="Luo Z.H."/>
            <person name="Li M."/>
        </authorList>
    </citation>
    <scope>NUCLEOTIDE SEQUENCE [LARGE SCALE GENOMIC DNA]</scope>
    <source>
        <strain evidence="2">HyVt-527</strain>
    </source>
</reference>
<dbReference type="InterPro" id="IPR013783">
    <property type="entry name" value="Ig-like_fold"/>
</dbReference>
<gene>
    <name evidence="2" type="ORF">ENJ89_01305</name>
</gene>
<accession>A0A7V5PN97</accession>
<comment type="caution">
    <text evidence="2">The sequence shown here is derived from an EMBL/GenBank/DDBJ whole genome shotgun (WGS) entry which is preliminary data.</text>
</comment>
<dbReference type="EMBL" id="DROD01000095">
    <property type="protein sequence ID" value="HHJ51805.1"/>
    <property type="molecule type" value="Genomic_DNA"/>
</dbReference>
<dbReference type="InterPro" id="IPR011635">
    <property type="entry name" value="CARDB"/>
</dbReference>
<evidence type="ECO:0000313" key="2">
    <source>
        <dbReference type="EMBL" id="HHJ51805.1"/>
    </source>
</evidence>
<protein>
    <recommendedName>
        <fullName evidence="1">CARDB domain-containing protein</fullName>
    </recommendedName>
</protein>
<dbReference type="Gene3D" id="2.60.40.10">
    <property type="entry name" value="Immunoglobulins"/>
    <property type="match status" value="1"/>
</dbReference>
<evidence type="ECO:0000259" key="1">
    <source>
        <dbReference type="Pfam" id="PF07705"/>
    </source>
</evidence>
<proteinExistence type="predicted"/>
<dbReference type="PROSITE" id="PS51257">
    <property type="entry name" value="PROKAR_LIPOPROTEIN"/>
    <property type="match status" value="1"/>
</dbReference>
<dbReference type="AlphaFoldDB" id="A0A7V5PN97"/>
<dbReference type="Proteomes" id="UP000886124">
    <property type="component" value="Unassembled WGS sequence"/>
</dbReference>
<organism evidence="2">
    <name type="scientific">Caldithrix abyssi</name>
    <dbReference type="NCBI Taxonomy" id="187145"/>
    <lineage>
        <taxon>Bacteria</taxon>
        <taxon>Pseudomonadati</taxon>
        <taxon>Calditrichota</taxon>
        <taxon>Calditrichia</taxon>
        <taxon>Calditrichales</taxon>
        <taxon>Calditrichaceae</taxon>
        <taxon>Caldithrix</taxon>
    </lineage>
</organism>
<sequence>MRNFLFLLIATGFLVIGCKPDLTVSNVRVQWNGSQKSVDADIQNIGNKDAGAFLVYFNGDENPVSDNHRPQVSQKLPGLAKGATVTLHADFAPLAHPDNAYLANVYQITVIADPKNMIDEKDENNNTASYLLSQQVGCVWFGPPPPVNTQYGQAAGNSPGDEIMFTADSIRVTVENFHWMSGGAFNKAYIDQATSSFGAGQTMRTNNINLKFDLTRMAFPVGKVTFDFLDMGGFENFSVNGQPAPMYVGELTAAPSAGGCTVVVTAGTVAGGKTGTVTITGQVKTVTVGGQELWLDNFCAER</sequence>
<feature type="domain" description="CARDB" evidence="1">
    <location>
        <begin position="19"/>
        <end position="129"/>
    </location>
</feature>